<keyword evidence="4" id="KW-1185">Reference proteome</keyword>
<protein>
    <submittedName>
        <fullName evidence="2">Uncharacterized protein</fullName>
    </submittedName>
</protein>
<proteinExistence type="predicted"/>
<evidence type="ECO:0000313" key="5">
    <source>
        <dbReference type="Proteomes" id="UP000286186"/>
    </source>
</evidence>
<reference evidence="4 5" key="1">
    <citation type="submission" date="2018-08" db="EMBL/GenBank/DDBJ databases">
        <title>A genome reference for cultivated species of the human gut microbiota.</title>
        <authorList>
            <person name="Zou Y."/>
            <person name="Xue W."/>
            <person name="Luo G."/>
        </authorList>
    </citation>
    <scope>NUCLEOTIDE SEQUENCE [LARGE SCALE GENOMIC DNA]</scope>
    <source>
        <strain evidence="3 5">AM23-22</strain>
        <strain evidence="2 4">AM44-11BH</strain>
    </source>
</reference>
<accession>A0A413R6B0</accession>
<dbReference type="RefSeq" id="WP_117971108.1">
    <property type="nucleotide sequence ID" value="NZ_CATWJF010000010.1"/>
</dbReference>
<evidence type="ECO:0000313" key="4">
    <source>
        <dbReference type="Proteomes" id="UP000284779"/>
    </source>
</evidence>
<evidence type="ECO:0000313" key="3">
    <source>
        <dbReference type="EMBL" id="RHF90298.1"/>
    </source>
</evidence>
<feature type="transmembrane region" description="Helical" evidence="1">
    <location>
        <begin position="17"/>
        <end position="36"/>
    </location>
</feature>
<dbReference type="Proteomes" id="UP000284779">
    <property type="component" value="Unassembled WGS sequence"/>
</dbReference>
<keyword evidence="1" id="KW-1133">Transmembrane helix</keyword>
<organism evidence="2 4">
    <name type="scientific">Eubacterium ventriosum</name>
    <dbReference type="NCBI Taxonomy" id="39496"/>
    <lineage>
        <taxon>Bacteria</taxon>
        <taxon>Bacillati</taxon>
        <taxon>Bacillota</taxon>
        <taxon>Clostridia</taxon>
        <taxon>Eubacteriales</taxon>
        <taxon>Eubacteriaceae</taxon>
        <taxon>Eubacterium</taxon>
    </lineage>
</organism>
<evidence type="ECO:0000256" key="1">
    <source>
        <dbReference type="SAM" id="Phobius"/>
    </source>
</evidence>
<dbReference type="AlphaFoldDB" id="A0A413R6B0"/>
<name>A0A413R6B0_9FIRM</name>
<evidence type="ECO:0000313" key="2">
    <source>
        <dbReference type="EMBL" id="RHA17411.1"/>
    </source>
</evidence>
<gene>
    <name evidence="3" type="ORF">DW652_03150</name>
    <name evidence="2" type="ORF">DW944_09490</name>
</gene>
<keyword evidence="1" id="KW-0812">Transmembrane</keyword>
<dbReference type="EMBL" id="QRHR01000002">
    <property type="protein sequence ID" value="RHF90298.1"/>
    <property type="molecule type" value="Genomic_DNA"/>
</dbReference>
<sequence length="242" mass="26658">MSERKNKTPGTAKDNNALYILIFTVVVVIGIAVFIFSKNNSSKNDTNNAGAVANNNAGTTALSVVETNGSLDGEIGEDETIDNYVNFFGDSSKKATAKDSIFDKNINQVKKFESKRSITLDNPSEASADSSDKGDTYTYLTYKFNGEKSPAVLGIPVNTDSNACMLVYVFKNKELTEIRVQYGEVGMDQYNNMINTLTNTYGQASFSRSWSDGSKESWWKSKAYTLDAVCQKDAITLYYKVN</sequence>
<comment type="caution">
    <text evidence="2">The sequence shown here is derived from an EMBL/GenBank/DDBJ whole genome shotgun (WGS) entry which is preliminary data.</text>
</comment>
<dbReference type="Proteomes" id="UP000286186">
    <property type="component" value="Unassembled WGS sequence"/>
</dbReference>
<keyword evidence="1" id="KW-0472">Membrane</keyword>
<dbReference type="EMBL" id="QSFD01000009">
    <property type="protein sequence ID" value="RHA17411.1"/>
    <property type="molecule type" value="Genomic_DNA"/>
</dbReference>